<dbReference type="AlphaFoldDB" id="A0A8K0WJL5"/>
<protein>
    <submittedName>
        <fullName evidence="5">Uncharacterized protein</fullName>
    </submittedName>
</protein>
<evidence type="ECO:0000256" key="4">
    <source>
        <dbReference type="SAM" id="MobiDB-lite"/>
    </source>
</evidence>
<feature type="region of interest" description="Disordered" evidence="4">
    <location>
        <begin position="91"/>
        <end position="110"/>
    </location>
</feature>
<dbReference type="GO" id="GO:0001228">
    <property type="term" value="F:DNA-binding transcription activator activity, RNA polymerase II-specific"/>
    <property type="evidence" value="ECO:0007669"/>
    <property type="project" value="TreeGrafter"/>
</dbReference>
<evidence type="ECO:0000256" key="1">
    <source>
        <dbReference type="ARBA" id="ARBA00004123"/>
    </source>
</evidence>
<evidence type="ECO:0000313" key="5">
    <source>
        <dbReference type="EMBL" id="KAH7303578.1"/>
    </source>
</evidence>
<keyword evidence="2" id="KW-0539">Nucleus</keyword>
<dbReference type="PANTHER" id="PTHR40621:SF8">
    <property type="entry name" value="AP-1-LIKE TRANSCRIPTION FACTOR YAP3"/>
    <property type="match status" value="1"/>
</dbReference>
<evidence type="ECO:0000256" key="3">
    <source>
        <dbReference type="SAM" id="Coils"/>
    </source>
</evidence>
<feature type="region of interest" description="Disordered" evidence="4">
    <location>
        <begin position="129"/>
        <end position="156"/>
    </location>
</feature>
<dbReference type="OrthoDB" id="4940293at2759"/>
<feature type="coiled-coil region" evidence="3">
    <location>
        <begin position="172"/>
        <end position="206"/>
    </location>
</feature>
<keyword evidence="3" id="KW-0175">Coiled coil</keyword>
<sequence length="323" mass="35982">MCNYIYRELSCQHHYHLVESWCPKYIATEKRCPPVVVSKQYWGDDICGRALIYSTHFCNLVPINVTIYSQYGFAQSDQSFVLLPTSSHSRSTASDDYNNTSPPMVPASQTPRLTCRSVHGFDFNTGFHTYQQRPRSPDPPTPQGHDLFGTNQAQQSQHSFYPTTMPDLETKLASLEAAQQHAHKENERLQRDLQKMATENEILRATTTTNRSADQHSLEPTTAGPMTYIPSDFCSNVLQGHSNKHPSQRIATSDSGERLLAAGAAWDYIISHNLFKRGLVHVGDASDRLKNCARCDGQGPVFSENATLAAMQQSIASGTGDLL</sequence>
<dbReference type="GO" id="GO:0090575">
    <property type="term" value="C:RNA polymerase II transcription regulator complex"/>
    <property type="evidence" value="ECO:0007669"/>
    <property type="project" value="TreeGrafter"/>
</dbReference>
<accession>A0A8K0WJL5</accession>
<dbReference type="PANTHER" id="PTHR40621">
    <property type="entry name" value="TRANSCRIPTION FACTOR KAPC-RELATED"/>
    <property type="match status" value="1"/>
</dbReference>
<dbReference type="Proteomes" id="UP000813444">
    <property type="component" value="Unassembled WGS sequence"/>
</dbReference>
<evidence type="ECO:0000256" key="2">
    <source>
        <dbReference type="ARBA" id="ARBA00023242"/>
    </source>
</evidence>
<dbReference type="EMBL" id="JAGPNK010000031">
    <property type="protein sequence ID" value="KAH7303578.1"/>
    <property type="molecule type" value="Genomic_DNA"/>
</dbReference>
<gene>
    <name evidence="5" type="ORF">B0I35DRAFT_465617</name>
</gene>
<dbReference type="Gene3D" id="1.10.238.100">
    <property type="entry name" value="YAP1 redox domain. Chain B"/>
    <property type="match status" value="1"/>
</dbReference>
<keyword evidence="6" id="KW-1185">Reference proteome</keyword>
<proteinExistence type="predicted"/>
<reference evidence="5" key="1">
    <citation type="journal article" date="2021" name="Nat. Commun.">
        <title>Genetic determinants of endophytism in the Arabidopsis root mycobiome.</title>
        <authorList>
            <person name="Mesny F."/>
            <person name="Miyauchi S."/>
            <person name="Thiergart T."/>
            <person name="Pickel B."/>
            <person name="Atanasova L."/>
            <person name="Karlsson M."/>
            <person name="Huettel B."/>
            <person name="Barry K.W."/>
            <person name="Haridas S."/>
            <person name="Chen C."/>
            <person name="Bauer D."/>
            <person name="Andreopoulos W."/>
            <person name="Pangilinan J."/>
            <person name="LaButti K."/>
            <person name="Riley R."/>
            <person name="Lipzen A."/>
            <person name="Clum A."/>
            <person name="Drula E."/>
            <person name="Henrissat B."/>
            <person name="Kohler A."/>
            <person name="Grigoriev I.V."/>
            <person name="Martin F.M."/>
            <person name="Hacquard S."/>
        </authorList>
    </citation>
    <scope>NUCLEOTIDE SEQUENCE</scope>
    <source>
        <strain evidence="5">MPI-CAGE-CH-0235</strain>
    </source>
</reference>
<dbReference type="InterPro" id="IPR050936">
    <property type="entry name" value="AP-1-like"/>
</dbReference>
<comment type="caution">
    <text evidence="5">The sequence shown here is derived from an EMBL/GenBank/DDBJ whole genome shotgun (WGS) entry which is preliminary data.</text>
</comment>
<comment type="subcellular location">
    <subcellularLocation>
        <location evidence="1">Nucleus</location>
    </subcellularLocation>
</comment>
<dbReference type="GO" id="GO:0000976">
    <property type="term" value="F:transcription cis-regulatory region binding"/>
    <property type="evidence" value="ECO:0007669"/>
    <property type="project" value="InterPro"/>
</dbReference>
<evidence type="ECO:0000313" key="6">
    <source>
        <dbReference type="Proteomes" id="UP000813444"/>
    </source>
</evidence>
<name>A0A8K0WJL5_9HYPO</name>
<organism evidence="5 6">
    <name type="scientific">Stachybotrys elegans</name>
    <dbReference type="NCBI Taxonomy" id="80388"/>
    <lineage>
        <taxon>Eukaryota</taxon>
        <taxon>Fungi</taxon>
        <taxon>Dikarya</taxon>
        <taxon>Ascomycota</taxon>
        <taxon>Pezizomycotina</taxon>
        <taxon>Sordariomycetes</taxon>
        <taxon>Hypocreomycetidae</taxon>
        <taxon>Hypocreales</taxon>
        <taxon>Stachybotryaceae</taxon>
        <taxon>Stachybotrys</taxon>
    </lineage>
</organism>